<sequence>MKEDAGEMSGQAGKVSLANTDDISDIIEIFWEAFSGPGEVVFPHTEGGRKWLQRSFENFLGQKSYYRPETKVAVVRNLNSRPVALAIAHVVRPGQNIAGKSWKTRWARCEDIPGVSEEKLSEFFEPLARAHYLVVGKEGHVFIELVMTKSTSRGRGYASALVGWVTKLADSLDIPCYLDAGMRGLGICDRCGFKAQDIEMRYGGPPPCTPMLRSRKQ</sequence>
<accession>A0ACC0CRY6</accession>
<protein>
    <submittedName>
        <fullName evidence="1">Uncharacterized protein</fullName>
    </submittedName>
</protein>
<comment type="caution">
    <text evidence="1">The sequence shown here is derived from an EMBL/GenBank/DDBJ whole genome shotgun (WGS) entry which is preliminary data.</text>
</comment>
<evidence type="ECO:0000313" key="2">
    <source>
        <dbReference type="Proteomes" id="UP001497680"/>
    </source>
</evidence>
<dbReference type="EMBL" id="MU394358">
    <property type="protein sequence ID" value="KAI6083060.1"/>
    <property type="molecule type" value="Genomic_DNA"/>
</dbReference>
<reference evidence="1 2" key="1">
    <citation type="journal article" date="2022" name="New Phytol.">
        <title>Ecological generalism drives hyperdiversity of secondary metabolite gene clusters in xylarialean endophytes.</title>
        <authorList>
            <person name="Franco M.E.E."/>
            <person name="Wisecaver J.H."/>
            <person name="Arnold A.E."/>
            <person name="Ju Y.M."/>
            <person name="Slot J.C."/>
            <person name="Ahrendt S."/>
            <person name="Moore L.P."/>
            <person name="Eastman K.E."/>
            <person name="Scott K."/>
            <person name="Konkel Z."/>
            <person name="Mondo S.J."/>
            <person name="Kuo A."/>
            <person name="Hayes R.D."/>
            <person name="Haridas S."/>
            <person name="Andreopoulos B."/>
            <person name="Riley R."/>
            <person name="LaButti K."/>
            <person name="Pangilinan J."/>
            <person name="Lipzen A."/>
            <person name="Amirebrahimi M."/>
            <person name="Yan J."/>
            <person name="Adam C."/>
            <person name="Keymanesh K."/>
            <person name="Ng V."/>
            <person name="Louie K."/>
            <person name="Northen T."/>
            <person name="Drula E."/>
            <person name="Henrissat B."/>
            <person name="Hsieh H.M."/>
            <person name="Youens-Clark K."/>
            <person name="Lutzoni F."/>
            <person name="Miadlikowska J."/>
            <person name="Eastwood D.C."/>
            <person name="Hamelin R.C."/>
            <person name="Grigoriev I.V."/>
            <person name="U'Ren J.M."/>
        </authorList>
    </citation>
    <scope>NUCLEOTIDE SEQUENCE [LARGE SCALE GENOMIC DNA]</scope>
    <source>
        <strain evidence="1 2">ER1909</strain>
    </source>
</reference>
<organism evidence="1 2">
    <name type="scientific">Hypoxylon rubiginosum</name>
    <dbReference type="NCBI Taxonomy" id="110542"/>
    <lineage>
        <taxon>Eukaryota</taxon>
        <taxon>Fungi</taxon>
        <taxon>Dikarya</taxon>
        <taxon>Ascomycota</taxon>
        <taxon>Pezizomycotina</taxon>
        <taxon>Sordariomycetes</taxon>
        <taxon>Xylariomycetidae</taxon>
        <taxon>Xylariales</taxon>
        <taxon>Hypoxylaceae</taxon>
        <taxon>Hypoxylon</taxon>
    </lineage>
</organism>
<proteinExistence type="predicted"/>
<name>A0ACC0CRY6_9PEZI</name>
<evidence type="ECO:0000313" key="1">
    <source>
        <dbReference type="EMBL" id="KAI6083060.1"/>
    </source>
</evidence>
<gene>
    <name evidence="1" type="ORF">F4821DRAFT_245558</name>
</gene>
<keyword evidence="2" id="KW-1185">Reference proteome</keyword>
<dbReference type="Proteomes" id="UP001497680">
    <property type="component" value="Unassembled WGS sequence"/>
</dbReference>